<feature type="compositionally biased region" description="Basic and acidic residues" evidence="1">
    <location>
        <begin position="273"/>
        <end position="288"/>
    </location>
</feature>
<dbReference type="EMBL" id="CP075587">
    <property type="protein sequence ID" value="QYF48953.1"/>
    <property type="molecule type" value="Genomic_DNA"/>
</dbReference>
<dbReference type="Proteomes" id="UP000826014">
    <property type="component" value="Chromosome"/>
</dbReference>
<keyword evidence="3" id="KW-1185">Reference proteome</keyword>
<accession>A0ABX8V7G0</accession>
<evidence type="ECO:0000313" key="3">
    <source>
        <dbReference type="Proteomes" id="UP000826014"/>
    </source>
</evidence>
<name>A0ABX8V7G0_9BACT</name>
<evidence type="ECO:0000313" key="2">
    <source>
        <dbReference type="EMBL" id="QYF48953.1"/>
    </source>
</evidence>
<evidence type="ECO:0000256" key="1">
    <source>
        <dbReference type="SAM" id="MobiDB-lite"/>
    </source>
</evidence>
<reference evidence="2 3" key="1">
    <citation type="journal article" date="2022" name="bioRxiv">
        <title>Ecology and evolution of chlamydial symbionts of arthropods.</title>
        <authorList>
            <person name="Halter T."/>
            <person name="Koestlbacher S."/>
            <person name="Collingro A."/>
            <person name="Sixt B.S."/>
            <person name="Toenshoff E.R."/>
            <person name="Hendrickx F."/>
            <person name="Kostanjsek R."/>
            <person name="Horn M."/>
        </authorList>
    </citation>
    <scope>NUCLEOTIDE SEQUENCE [LARGE SCALE GENOMIC DNA]</scope>
    <source>
        <strain evidence="2">W744xW776</strain>
    </source>
</reference>
<dbReference type="RefSeq" id="WP_220017469.1">
    <property type="nucleotide sequence ID" value="NZ_CP075587.1"/>
</dbReference>
<sequence>MTINPIENHSPEGHARINLDELFNSSSMNVQAALAYAQLQMITSLIKVCEILGSARNLSNLAAIKAGFASADETATAGSIVGAGGLVLGATGVAQGVGKFQEAKGIAEATEMRNDSLKILDEEFKAKDLNNAKDLNKDITVEVEAVDEPCTSSVNDDIVSEIEEDALSNRQAKVKEQTEEQIKEPNDLERAKIDKQTEKKNKRIKLVNKEYEILADSHKAKSGKFQSVGTPGQAAYYVAQGLSEHQKAKSQKESLVQQVQQDNQNQQGNTADGVKKEIDKISDFDPFKRNSSSLR</sequence>
<organism evidence="2 3">
    <name type="scientific">Candidatus Rhabdochlamydia oedothoracis</name>
    <dbReference type="NCBI Taxonomy" id="2720720"/>
    <lineage>
        <taxon>Bacteria</taxon>
        <taxon>Pseudomonadati</taxon>
        <taxon>Chlamydiota</taxon>
        <taxon>Chlamydiia</taxon>
        <taxon>Parachlamydiales</taxon>
        <taxon>Candidatus Rhabdochlamydiaceae</taxon>
        <taxon>Candidatus Rhabdochlamydia</taxon>
    </lineage>
</organism>
<proteinExistence type="predicted"/>
<feature type="compositionally biased region" description="Low complexity" evidence="1">
    <location>
        <begin position="256"/>
        <end position="267"/>
    </location>
</feature>
<feature type="region of interest" description="Disordered" evidence="1">
    <location>
        <begin position="243"/>
        <end position="295"/>
    </location>
</feature>
<protein>
    <submittedName>
        <fullName evidence="2">Uncharacterized protein</fullName>
    </submittedName>
</protein>
<gene>
    <name evidence="2" type="ORF">RHABOEDO_001197</name>
</gene>
<feature type="region of interest" description="Disordered" evidence="1">
    <location>
        <begin position="176"/>
        <end position="197"/>
    </location>
</feature>